<name>A0A5A9NW02_9TELE</name>
<reference evidence="11 12" key="1">
    <citation type="journal article" date="2019" name="Mol. Ecol. Resour.">
        <title>Chromosome-level genome assembly of Triplophysa tibetana, a fish adapted to the harsh high-altitude environment of the Tibetan Plateau.</title>
        <authorList>
            <person name="Yang X."/>
            <person name="Liu H."/>
            <person name="Ma Z."/>
            <person name="Zou Y."/>
            <person name="Zou M."/>
            <person name="Mao Y."/>
            <person name="Li X."/>
            <person name="Wang H."/>
            <person name="Chen T."/>
            <person name="Wang W."/>
            <person name="Yang R."/>
        </authorList>
    </citation>
    <scope>NUCLEOTIDE SEQUENCE [LARGE SCALE GENOMIC DNA]</scope>
    <source>
        <strain evidence="11">TTIB1903HZAU</strain>
        <tissue evidence="11">Muscle</tissue>
    </source>
</reference>
<sequence>MPCLMNANVIKSRPDSQLATIRNSASPHRQTDDREKDRVKELHMASSSARVKANDMKRNPGTFSALYKEGKIIGSGVCGKVYEGTRRSDGQEVAIKHIDCVAYSGTSKKIPGHDEPLLTEVAINLWLLKPEKCPNIVEMLDWFVEDGNGGCHLICQAVNAAKHCIDHHITHGDLHNQNVLTNTKTLELKLIDFGFSHLIPVHTCEECLDLINRSNFVPLANMLTLEEFQDHEWFKPG</sequence>
<feature type="domain" description="Protein kinase" evidence="10">
    <location>
        <begin position="67"/>
        <end position="237"/>
    </location>
</feature>
<dbReference type="SUPFAM" id="SSF56112">
    <property type="entry name" value="Protein kinase-like (PK-like)"/>
    <property type="match status" value="1"/>
</dbReference>
<evidence type="ECO:0000256" key="8">
    <source>
        <dbReference type="ARBA" id="ARBA00047899"/>
    </source>
</evidence>
<dbReference type="GO" id="GO:0005524">
    <property type="term" value="F:ATP binding"/>
    <property type="evidence" value="ECO:0007669"/>
    <property type="project" value="UniProtKB-KW"/>
</dbReference>
<accession>A0A5A9NW02</accession>
<dbReference type="Proteomes" id="UP000324632">
    <property type="component" value="Chromosome 14"/>
</dbReference>
<dbReference type="PROSITE" id="PS50011">
    <property type="entry name" value="PROTEIN_KINASE_DOM"/>
    <property type="match status" value="1"/>
</dbReference>
<comment type="catalytic activity">
    <reaction evidence="8">
        <text>L-threonyl-[protein] + ATP = O-phospho-L-threonyl-[protein] + ADP + H(+)</text>
        <dbReference type="Rhea" id="RHEA:46608"/>
        <dbReference type="Rhea" id="RHEA-COMP:11060"/>
        <dbReference type="Rhea" id="RHEA-COMP:11605"/>
        <dbReference type="ChEBI" id="CHEBI:15378"/>
        <dbReference type="ChEBI" id="CHEBI:30013"/>
        <dbReference type="ChEBI" id="CHEBI:30616"/>
        <dbReference type="ChEBI" id="CHEBI:61977"/>
        <dbReference type="ChEBI" id="CHEBI:456216"/>
        <dbReference type="EC" id="2.7.11.1"/>
    </reaction>
</comment>
<proteinExistence type="inferred from homology"/>
<dbReference type="GO" id="GO:0043066">
    <property type="term" value="P:negative regulation of apoptotic process"/>
    <property type="evidence" value="ECO:0007669"/>
    <property type="project" value="TreeGrafter"/>
</dbReference>
<dbReference type="InterPro" id="IPR000719">
    <property type="entry name" value="Prot_kinase_dom"/>
</dbReference>
<keyword evidence="7" id="KW-0067">ATP-binding</keyword>
<evidence type="ECO:0000259" key="10">
    <source>
        <dbReference type="PROSITE" id="PS50011"/>
    </source>
</evidence>
<dbReference type="EC" id="2.7.11.1" evidence="2"/>
<comment type="caution">
    <text evidence="11">The sequence shown here is derived from an EMBL/GenBank/DDBJ whole genome shotgun (WGS) entry which is preliminary data.</text>
</comment>
<evidence type="ECO:0000256" key="3">
    <source>
        <dbReference type="ARBA" id="ARBA00022527"/>
    </source>
</evidence>
<dbReference type="InterPro" id="IPR011009">
    <property type="entry name" value="Kinase-like_dom_sf"/>
</dbReference>
<evidence type="ECO:0000313" key="12">
    <source>
        <dbReference type="Proteomes" id="UP000324632"/>
    </source>
</evidence>
<dbReference type="EMBL" id="SOYY01000014">
    <property type="protein sequence ID" value="KAA0712537.1"/>
    <property type="molecule type" value="Genomic_DNA"/>
</dbReference>
<dbReference type="PANTHER" id="PTHR22984:SF11">
    <property type="entry name" value="AURORA KINASE-RELATED"/>
    <property type="match status" value="1"/>
</dbReference>
<evidence type="ECO:0000256" key="1">
    <source>
        <dbReference type="ARBA" id="ARBA00005505"/>
    </source>
</evidence>
<dbReference type="Gene3D" id="1.10.510.10">
    <property type="entry name" value="Transferase(Phosphotransferase) domain 1"/>
    <property type="match status" value="1"/>
</dbReference>
<evidence type="ECO:0000256" key="5">
    <source>
        <dbReference type="ARBA" id="ARBA00022741"/>
    </source>
</evidence>
<evidence type="ECO:0000313" key="11">
    <source>
        <dbReference type="EMBL" id="KAA0712537.1"/>
    </source>
</evidence>
<dbReference type="PANTHER" id="PTHR22984">
    <property type="entry name" value="SERINE/THREONINE-PROTEIN KINASE PIM"/>
    <property type="match status" value="1"/>
</dbReference>
<dbReference type="GO" id="GO:0007346">
    <property type="term" value="P:regulation of mitotic cell cycle"/>
    <property type="evidence" value="ECO:0007669"/>
    <property type="project" value="TreeGrafter"/>
</dbReference>
<evidence type="ECO:0000256" key="6">
    <source>
        <dbReference type="ARBA" id="ARBA00022777"/>
    </source>
</evidence>
<dbReference type="SMART" id="SM00220">
    <property type="entry name" value="S_TKc"/>
    <property type="match status" value="1"/>
</dbReference>
<evidence type="ECO:0000256" key="2">
    <source>
        <dbReference type="ARBA" id="ARBA00012513"/>
    </source>
</evidence>
<comment type="similarity">
    <text evidence="1">Belongs to the protein kinase superfamily. CAMK Ser/Thr protein kinase family. PIM subfamily.</text>
</comment>
<dbReference type="Gene3D" id="3.30.200.20">
    <property type="entry name" value="Phosphorylase Kinase, domain 1"/>
    <property type="match status" value="1"/>
</dbReference>
<dbReference type="AlphaFoldDB" id="A0A5A9NW02"/>
<evidence type="ECO:0000256" key="7">
    <source>
        <dbReference type="ARBA" id="ARBA00022840"/>
    </source>
</evidence>
<keyword evidence="4" id="KW-0808">Transferase</keyword>
<organism evidence="11 12">
    <name type="scientific">Triplophysa tibetana</name>
    <dbReference type="NCBI Taxonomy" id="1572043"/>
    <lineage>
        <taxon>Eukaryota</taxon>
        <taxon>Metazoa</taxon>
        <taxon>Chordata</taxon>
        <taxon>Craniata</taxon>
        <taxon>Vertebrata</taxon>
        <taxon>Euteleostomi</taxon>
        <taxon>Actinopterygii</taxon>
        <taxon>Neopterygii</taxon>
        <taxon>Teleostei</taxon>
        <taxon>Ostariophysi</taxon>
        <taxon>Cypriniformes</taxon>
        <taxon>Nemacheilidae</taxon>
        <taxon>Triplophysa</taxon>
    </lineage>
</organism>
<keyword evidence="3" id="KW-0723">Serine/threonine-protein kinase</keyword>
<comment type="catalytic activity">
    <reaction evidence="9">
        <text>L-seryl-[protein] + ATP = O-phospho-L-seryl-[protein] + ADP + H(+)</text>
        <dbReference type="Rhea" id="RHEA:17989"/>
        <dbReference type="Rhea" id="RHEA-COMP:9863"/>
        <dbReference type="Rhea" id="RHEA-COMP:11604"/>
        <dbReference type="ChEBI" id="CHEBI:15378"/>
        <dbReference type="ChEBI" id="CHEBI:29999"/>
        <dbReference type="ChEBI" id="CHEBI:30616"/>
        <dbReference type="ChEBI" id="CHEBI:83421"/>
        <dbReference type="ChEBI" id="CHEBI:456216"/>
        <dbReference type="EC" id="2.7.11.1"/>
    </reaction>
</comment>
<keyword evidence="12" id="KW-1185">Reference proteome</keyword>
<evidence type="ECO:0000256" key="9">
    <source>
        <dbReference type="ARBA" id="ARBA00048679"/>
    </source>
</evidence>
<protein>
    <recommendedName>
        <fullName evidence="2">non-specific serine/threonine protein kinase</fullName>
        <ecNumber evidence="2">2.7.11.1</ecNumber>
    </recommendedName>
</protein>
<keyword evidence="6 11" id="KW-0418">Kinase</keyword>
<dbReference type="GO" id="GO:0005737">
    <property type="term" value="C:cytoplasm"/>
    <property type="evidence" value="ECO:0007669"/>
    <property type="project" value="TreeGrafter"/>
</dbReference>
<gene>
    <name evidence="11" type="ORF">E1301_Tti019067</name>
</gene>
<evidence type="ECO:0000256" key="4">
    <source>
        <dbReference type="ARBA" id="ARBA00022679"/>
    </source>
</evidence>
<dbReference type="GO" id="GO:0004674">
    <property type="term" value="F:protein serine/threonine kinase activity"/>
    <property type="evidence" value="ECO:0007669"/>
    <property type="project" value="UniProtKB-KW"/>
</dbReference>
<dbReference type="InterPro" id="IPR051138">
    <property type="entry name" value="PIM_Ser/Thr_kinase"/>
</dbReference>
<keyword evidence="5" id="KW-0547">Nucleotide-binding</keyword>